<name>A0A6C0BXS1_9ZZZZ</name>
<proteinExistence type="predicted"/>
<dbReference type="AlphaFoldDB" id="A0A6C0BXS1"/>
<dbReference type="EMBL" id="MN739280">
    <property type="protein sequence ID" value="QHS96882.1"/>
    <property type="molecule type" value="Genomic_DNA"/>
</dbReference>
<protein>
    <submittedName>
        <fullName evidence="2">Uncharacterized protein</fullName>
    </submittedName>
</protein>
<evidence type="ECO:0000256" key="1">
    <source>
        <dbReference type="SAM" id="MobiDB-lite"/>
    </source>
</evidence>
<feature type="compositionally biased region" description="Basic residues" evidence="1">
    <location>
        <begin position="175"/>
        <end position="214"/>
    </location>
</feature>
<feature type="region of interest" description="Disordered" evidence="1">
    <location>
        <begin position="163"/>
        <end position="214"/>
    </location>
</feature>
<evidence type="ECO:0000313" key="2">
    <source>
        <dbReference type="EMBL" id="QHS96882.1"/>
    </source>
</evidence>
<sequence length="214" mass="25096">MFTSTKKRLESFTKTPGMSPRTVFSKKKLSAGSINRVTGDLSDRLEMFRSKTLQTPAEVDSMVSEIKEAEKAEIEYTKKYADRRRQNQTNILRDIMEDLLECQRSIDLLEIEGNFVPRYLGRRGDDVAKYLKYEKDLRRRNTRCRTVLHPALMEKQRRELELTGNITRGFEGRGSNKKRRTGRRTGRRAARRTGRRAARRTGRRAARTKRNPRR</sequence>
<reference evidence="2" key="1">
    <citation type="journal article" date="2020" name="Nature">
        <title>Giant virus diversity and host interactions through global metagenomics.</title>
        <authorList>
            <person name="Schulz F."/>
            <person name="Roux S."/>
            <person name="Paez-Espino D."/>
            <person name="Jungbluth S."/>
            <person name="Walsh D.A."/>
            <person name="Denef V.J."/>
            <person name="McMahon K.D."/>
            <person name="Konstantinidis K.T."/>
            <person name="Eloe-Fadrosh E.A."/>
            <person name="Kyrpides N.C."/>
            <person name="Woyke T."/>
        </authorList>
    </citation>
    <scope>NUCLEOTIDE SEQUENCE</scope>
    <source>
        <strain evidence="2">GVMAG-M-3300020166-5</strain>
    </source>
</reference>
<organism evidence="2">
    <name type="scientific">viral metagenome</name>
    <dbReference type="NCBI Taxonomy" id="1070528"/>
    <lineage>
        <taxon>unclassified sequences</taxon>
        <taxon>metagenomes</taxon>
        <taxon>organismal metagenomes</taxon>
    </lineage>
</organism>
<accession>A0A6C0BXS1</accession>